<organism evidence="1 2">
    <name type="scientific">Roseobacter fucihabitans</name>
    <dbReference type="NCBI Taxonomy" id="1537242"/>
    <lineage>
        <taxon>Bacteria</taxon>
        <taxon>Pseudomonadati</taxon>
        <taxon>Pseudomonadota</taxon>
        <taxon>Alphaproteobacteria</taxon>
        <taxon>Rhodobacterales</taxon>
        <taxon>Roseobacteraceae</taxon>
        <taxon>Roseobacter</taxon>
    </lineage>
</organism>
<reference evidence="2" key="2">
    <citation type="submission" date="2024-01" db="EMBL/GenBank/DDBJ databases">
        <title>Roseobacter fucihabitans sp. nov., isolated from the brown alga Fucus spiralis.</title>
        <authorList>
            <person name="Hahnke S."/>
            <person name="Berger M."/>
            <person name="Schlingloff A."/>
            <person name="Athale I."/>
            <person name="Neumann-Schaal M."/>
            <person name="Adenaya A."/>
            <person name="Poehlein A."/>
            <person name="Daniel R."/>
            <person name="Pertersen J."/>
            <person name="Brinkhoff T."/>
        </authorList>
    </citation>
    <scope>NUCLEOTIDE SEQUENCE [LARGE SCALE GENOMIC DNA]</scope>
    <source>
        <strain evidence="2">B14</strain>
    </source>
</reference>
<evidence type="ECO:0000313" key="1">
    <source>
        <dbReference type="EMBL" id="WVX47105.1"/>
    </source>
</evidence>
<name>A0ABZ2BLV4_9RHOB</name>
<gene>
    <name evidence="1" type="ORF">ROLI_001700</name>
</gene>
<accession>A0ABZ2BLV4</accession>
<proteinExistence type="predicted"/>
<evidence type="ECO:0000313" key="2">
    <source>
        <dbReference type="Proteomes" id="UP001318682"/>
    </source>
</evidence>
<dbReference type="EMBL" id="CP143423">
    <property type="protein sequence ID" value="WVX47105.1"/>
    <property type="molecule type" value="Genomic_DNA"/>
</dbReference>
<reference evidence="1 2" key="1">
    <citation type="submission" date="2015-07" db="EMBL/GenBank/DDBJ databases">
        <authorList>
            <person name="Voget S."/>
            <person name="Dogs M."/>
            <person name="Brinkhoff T.H."/>
            <person name="Daniel R."/>
        </authorList>
    </citation>
    <scope>NUCLEOTIDE SEQUENCE [LARGE SCALE GENOMIC DNA]</scope>
    <source>
        <strain evidence="1 2">B14</strain>
    </source>
</reference>
<protein>
    <submittedName>
        <fullName evidence="1">Uncharacterized protein</fullName>
    </submittedName>
</protein>
<dbReference type="Proteomes" id="UP001318682">
    <property type="component" value="Chromosome"/>
</dbReference>
<sequence length="51" mass="5594">MFVEEADPASLEAWKVNIAAHKFGMSLLQPDASCAAITQKINAFLAERDML</sequence>
<keyword evidence="2" id="KW-1185">Reference proteome</keyword>